<protein>
    <submittedName>
        <fullName evidence="1">Uncharacterized protein</fullName>
    </submittedName>
</protein>
<evidence type="ECO:0000313" key="1">
    <source>
        <dbReference type="EMBL" id="MDC0710101.1"/>
    </source>
</evidence>
<accession>A0ABT5DCM6</accession>
<keyword evidence="2" id="KW-1185">Reference proteome</keyword>
<dbReference type="Proteomes" id="UP001221838">
    <property type="component" value="Unassembled WGS sequence"/>
</dbReference>
<sequence length="265" mass="29774">MARFLVFCESPTDFETITTLAERVIREKGPEWLREMLEEPIEGAEKPLEWGRDDEGRSFFDIHKVSDYARRLGIRAPRGHFNGEPGAAGALMARTIFRIVRELVNRGEGVGAVLLVWDMDHQGDERRAGLKQARDVARRFESFGIVLGCPDPMKEAWVLAGFEPVNEAERRRLAQLRQELSFDPCQEAHRLGDKQEQAKRSPKRVLHVLTDGDPERASHCWSTTPLDRLVSRGKDSGLAEFLAEAEVTLIPILTGAPVGAPAARR</sequence>
<proteinExistence type="predicted"/>
<dbReference type="EMBL" id="JAQNDM010000002">
    <property type="protein sequence ID" value="MDC0710101.1"/>
    <property type="molecule type" value="Genomic_DNA"/>
</dbReference>
<evidence type="ECO:0000313" key="2">
    <source>
        <dbReference type="Proteomes" id="UP001221838"/>
    </source>
</evidence>
<dbReference type="RefSeq" id="WP_272139234.1">
    <property type="nucleotide sequence ID" value="NZ_JAQNDM010000002.1"/>
</dbReference>
<reference evidence="1 2" key="1">
    <citation type="submission" date="2022-11" db="EMBL/GenBank/DDBJ databases">
        <title>Minimal conservation of predation-associated metabolite biosynthetic gene clusters underscores biosynthetic potential of Myxococcota including descriptions for ten novel species: Archangium lansinium sp. nov., Myxococcus landrumus sp. nov., Nannocystis bai.</title>
        <authorList>
            <person name="Ahearne A."/>
            <person name="Stevens C."/>
            <person name="Dowd S."/>
        </authorList>
    </citation>
    <scope>NUCLEOTIDE SEQUENCE [LARGE SCALE GENOMIC DNA]</scope>
    <source>
        <strain evidence="1 2">NCWAL01</strain>
    </source>
</reference>
<comment type="caution">
    <text evidence="1">The sequence shown here is derived from an EMBL/GenBank/DDBJ whole genome shotgun (WGS) entry which is preliminary data.</text>
</comment>
<gene>
    <name evidence="1" type="ORF">POL68_16615</name>
</gene>
<name>A0ABT5DCM6_9BACT</name>
<organism evidence="1 2">
    <name type="scientific">Stigmatella ashevillensis</name>
    <dbReference type="NCBI Taxonomy" id="2995309"/>
    <lineage>
        <taxon>Bacteria</taxon>
        <taxon>Pseudomonadati</taxon>
        <taxon>Myxococcota</taxon>
        <taxon>Myxococcia</taxon>
        <taxon>Myxococcales</taxon>
        <taxon>Cystobacterineae</taxon>
        <taxon>Archangiaceae</taxon>
        <taxon>Stigmatella</taxon>
    </lineage>
</organism>